<dbReference type="Gene3D" id="3.20.20.70">
    <property type="entry name" value="Aldolase class I"/>
    <property type="match status" value="1"/>
</dbReference>
<dbReference type="AlphaFoldDB" id="A0A378XNJ4"/>
<dbReference type="GeneID" id="93349348"/>
<dbReference type="Pfam" id="PF03060">
    <property type="entry name" value="NMO"/>
    <property type="match status" value="1"/>
</dbReference>
<dbReference type="EMBL" id="UGSC01000001">
    <property type="protein sequence ID" value="SUA62998.1"/>
    <property type="molecule type" value="Genomic_DNA"/>
</dbReference>
<name>A0A378XNJ4_PAEPO</name>
<protein>
    <recommendedName>
        <fullName evidence="2">Probable nitronate monooxygenase</fullName>
    </recommendedName>
</protein>
<accession>A0A378XNJ4</accession>
<dbReference type="InterPro" id="IPR004136">
    <property type="entry name" value="NMO"/>
</dbReference>
<evidence type="ECO:0000256" key="4">
    <source>
        <dbReference type="ARBA" id="ARBA00022643"/>
    </source>
</evidence>
<dbReference type="SUPFAM" id="SSF51412">
    <property type="entry name" value="Inosine monophosphate dehydrogenase (IMPDH)"/>
    <property type="match status" value="1"/>
</dbReference>
<keyword evidence="5 6" id="KW-0560">Oxidoreductase</keyword>
<dbReference type="RefSeq" id="WP_049789161.1">
    <property type="nucleotide sequence ID" value="NZ_CP036496.1"/>
</dbReference>
<evidence type="ECO:0000256" key="5">
    <source>
        <dbReference type="ARBA" id="ARBA00023002"/>
    </source>
</evidence>
<dbReference type="GO" id="GO:0051213">
    <property type="term" value="F:dioxygenase activity"/>
    <property type="evidence" value="ECO:0007669"/>
    <property type="project" value="UniProtKB-KW"/>
</dbReference>
<dbReference type="Proteomes" id="UP000254400">
    <property type="component" value="Unassembled WGS sequence"/>
</dbReference>
<gene>
    <name evidence="6" type="ORF">NCTC10343_00528</name>
</gene>
<keyword evidence="6" id="KW-0223">Dioxygenase</keyword>
<reference evidence="6 7" key="1">
    <citation type="submission" date="2018-06" db="EMBL/GenBank/DDBJ databases">
        <authorList>
            <consortium name="Pathogen Informatics"/>
            <person name="Doyle S."/>
        </authorList>
    </citation>
    <scope>NUCLEOTIDE SEQUENCE [LARGE SCALE GENOMIC DNA]</scope>
    <source>
        <strain evidence="6 7">NCTC10343</strain>
    </source>
</reference>
<evidence type="ECO:0000313" key="7">
    <source>
        <dbReference type="Proteomes" id="UP000254400"/>
    </source>
</evidence>
<keyword evidence="3" id="KW-0285">Flavoprotein</keyword>
<proteinExistence type="predicted"/>
<evidence type="ECO:0000256" key="3">
    <source>
        <dbReference type="ARBA" id="ARBA00022630"/>
    </source>
</evidence>
<evidence type="ECO:0000313" key="6">
    <source>
        <dbReference type="EMBL" id="SUA62998.1"/>
    </source>
</evidence>
<dbReference type="GO" id="GO:0018580">
    <property type="term" value="F:nitronate monooxygenase activity"/>
    <property type="evidence" value="ECO:0007669"/>
    <property type="project" value="InterPro"/>
</dbReference>
<dbReference type="PANTHER" id="PTHR32332">
    <property type="entry name" value="2-NITROPROPANE DIOXYGENASE"/>
    <property type="match status" value="1"/>
</dbReference>
<comment type="function">
    <text evidence="1">Nitronate monooxygenase that uses molecular oxygen to catalyze the oxidative denitrification of alkyl nitronates. Acts on propionate 3-nitronate (P3N), the presumed physiological substrate. Probably functions in the detoxification of P3N, a metabolic poison produced by plants and fungi as a defense mechanism.</text>
</comment>
<keyword evidence="4" id="KW-0288">FMN</keyword>
<evidence type="ECO:0000256" key="2">
    <source>
        <dbReference type="ARBA" id="ARBA00013457"/>
    </source>
</evidence>
<dbReference type="PANTHER" id="PTHR32332:SF20">
    <property type="entry name" value="2-NITROPROPANE DIOXYGENASE-LIKE PROTEIN"/>
    <property type="match status" value="1"/>
</dbReference>
<evidence type="ECO:0000256" key="1">
    <source>
        <dbReference type="ARBA" id="ARBA00003535"/>
    </source>
</evidence>
<dbReference type="CDD" id="cd04730">
    <property type="entry name" value="NPD_like"/>
    <property type="match status" value="1"/>
</dbReference>
<organism evidence="6 7">
    <name type="scientific">Paenibacillus polymyxa</name>
    <name type="common">Bacillus polymyxa</name>
    <dbReference type="NCBI Taxonomy" id="1406"/>
    <lineage>
        <taxon>Bacteria</taxon>
        <taxon>Bacillati</taxon>
        <taxon>Bacillota</taxon>
        <taxon>Bacilli</taxon>
        <taxon>Bacillales</taxon>
        <taxon>Paenibacillaceae</taxon>
        <taxon>Paenibacillus</taxon>
    </lineage>
</organism>
<dbReference type="InterPro" id="IPR013785">
    <property type="entry name" value="Aldolase_TIM"/>
</dbReference>
<sequence>MNNKEGKVIILINNNRVCGILGITYPIVQAAMNWITDANMVAAVSNAGGMGVLGPNAGPKMVGSKRINTEERIRNELRKIKSLTDKPFAVNIILPEEGVDDNGFYVRTTLNVSFEEGVKHFVTVGKVNRQVFKEIKDQGGILIHRELNPTTEAAKRAEEAGADIIIATGYDEGGVIPQRSIGTFSIVPTIVDAVDIPVIATGGINDIRGVRAAFALGAEGVYVGTRFIVSDECPASDVTKQQIIYSKGTDLLSVSSTQRSIPNKAAQEYEGLYRNGMPSDQVDKKISENGGLRTGMLEGKMDEGIVSVNTAIDLITEVKTCEDIVKELMADFKNEC</sequence>